<dbReference type="SUPFAM" id="SSF51338">
    <property type="entry name" value="Composite domain of metallo-dependent hydrolases"/>
    <property type="match status" value="1"/>
</dbReference>
<dbReference type="GO" id="GO:0090614">
    <property type="term" value="F:5'-methylthioadenosine deaminase activity"/>
    <property type="evidence" value="ECO:0007669"/>
    <property type="project" value="UniProtKB-UniRule"/>
</dbReference>
<comment type="catalytic activity">
    <reaction evidence="4">
        <text>S-methyl-5'-thioadenosine + H2O + H(+) = S-methyl-5'-thioinosine + NH4(+)</text>
        <dbReference type="Rhea" id="RHEA:25025"/>
        <dbReference type="ChEBI" id="CHEBI:15377"/>
        <dbReference type="ChEBI" id="CHEBI:15378"/>
        <dbReference type="ChEBI" id="CHEBI:17509"/>
        <dbReference type="ChEBI" id="CHEBI:28938"/>
        <dbReference type="ChEBI" id="CHEBI:48595"/>
        <dbReference type="EC" id="3.5.4.31"/>
    </reaction>
</comment>
<sequence length="425" mass="47374">MKKLIKNATILTMESNRLVKGDIGIEKDRISFIGKMPDHFDPEYEIDARNHMVMPGMINAHSHGAMSLLRNYADDIPFWEWLTEKVWPIEAKMNSNDVYWGTMISIAEMIRSGTTAYADMYFHSEETAKASLEAGIRCSIAKGLVGSSEEDEQRMADTRTLYKEWNGAGDGIISVMAGPHAPYTCDASFLGKVMNLSDELNIPIHIHLSESEKEIEESIKKHGKSPIAHVHSLGLFKHHVLAAHCVYLMPGDIQLLREENIYVAHNPLSNLKLGNGIASIHEMKEAGVNIALGTDSSCSNNNLNLFEEMKMASLLAKGKTTDSTVLSAFETLQMATKNGARALNLEESIGVLKVGGKADLILINMDQPHWYPHQNLISSLVYSSHGSDVETVIINGKVVMEKKEFKTIDLEKIKYESKKIVERIY</sequence>
<comment type="caution">
    <text evidence="4">Lacks conserved residue(s) required for the propagation of feature annotation.</text>
</comment>
<dbReference type="OrthoDB" id="9807210at2"/>
<keyword evidence="1 4" id="KW-0479">Metal-binding</keyword>
<dbReference type="PANTHER" id="PTHR43794:SF11">
    <property type="entry name" value="AMIDOHYDROLASE-RELATED DOMAIN-CONTAINING PROTEIN"/>
    <property type="match status" value="1"/>
</dbReference>
<dbReference type="SUPFAM" id="SSF51556">
    <property type="entry name" value="Metallo-dependent hydrolases"/>
    <property type="match status" value="1"/>
</dbReference>
<comment type="cofactor">
    <cofactor evidence="4">
        <name>Zn(2+)</name>
        <dbReference type="ChEBI" id="CHEBI:29105"/>
    </cofactor>
    <text evidence="4">Binds 1 zinc ion per subunit.</text>
</comment>
<proteinExistence type="inferred from homology"/>
<comment type="similarity">
    <text evidence="4">Belongs to the metallo-dependent hydrolases superfamily. MTA/SAH deaminase family.</text>
</comment>
<dbReference type="InterPro" id="IPR023512">
    <property type="entry name" value="Deaminase_MtaD/DadD"/>
</dbReference>
<feature type="binding site" evidence="4">
    <location>
        <position position="180"/>
    </location>
    <ligand>
        <name>substrate</name>
    </ligand>
</feature>
<dbReference type="Gene3D" id="3.20.20.140">
    <property type="entry name" value="Metal-dependent hydrolases"/>
    <property type="match status" value="1"/>
</dbReference>
<dbReference type="STRING" id="159292.SAMN05192546_10215"/>
<dbReference type="AlphaFoldDB" id="A0A1H3JKH3"/>
<evidence type="ECO:0000313" key="7">
    <source>
        <dbReference type="Proteomes" id="UP000199230"/>
    </source>
</evidence>
<dbReference type="Proteomes" id="UP000199230">
    <property type="component" value="Unassembled WGS sequence"/>
</dbReference>
<dbReference type="InterPro" id="IPR050287">
    <property type="entry name" value="MTA/SAH_deaminase"/>
</dbReference>
<dbReference type="InterPro" id="IPR006680">
    <property type="entry name" value="Amidohydro-rel"/>
</dbReference>
<dbReference type="GO" id="GO:0046872">
    <property type="term" value="F:metal ion binding"/>
    <property type="evidence" value="ECO:0007669"/>
    <property type="project" value="UniProtKB-KW"/>
</dbReference>
<dbReference type="Gene3D" id="2.30.40.10">
    <property type="entry name" value="Urease, subunit C, domain 1"/>
    <property type="match status" value="1"/>
</dbReference>
<evidence type="ECO:0000256" key="3">
    <source>
        <dbReference type="ARBA" id="ARBA00022833"/>
    </source>
</evidence>
<feature type="binding site" evidence="4">
    <location>
        <position position="295"/>
    </location>
    <ligand>
        <name>Zn(2+)</name>
        <dbReference type="ChEBI" id="CHEBI:29105"/>
    </ligand>
</feature>
<feature type="domain" description="Amidohydrolase-related" evidence="5">
    <location>
        <begin position="52"/>
        <end position="399"/>
    </location>
</feature>
<keyword evidence="2 4" id="KW-0378">Hydrolase</keyword>
<evidence type="ECO:0000256" key="2">
    <source>
        <dbReference type="ARBA" id="ARBA00022801"/>
    </source>
</evidence>
<dbReference type="GO" id="GO:0050270">
    <property type="term" value="F:S-adenosylhomocysteine deaminase activity"/>
    <property type="evidence" value="ECO:0007669"/>
    <property type="project" value="UniProtKB-UniRule"/>
</dbReference>
<keyword evidence="7" id="KW-1185">Reference proteome</keyword>
<dbReference type="EC" id="3.5.4.28" evidence="4"/>
<feature type="binding site" evidence="4">
    <location>
        <position position="63"/>
    </location>
    <ligand>
        <name>Zn(2+)</name>
        <dbReference type="ChEBI" id="CHEBI:29105"/>
    </ligand>
</feature>
<reference evidence="6 7" key="1">
    <citation type="submission" date="2016-10" db="EMBL/GenBank/DDBJ databases">
        <authorList>
            <person name="de Groot N.N."/>
        </authorList>
    </citation>
    <scope>NUCLEOTIDE SEQUENCE [LARGE SCALE GENOMIC DNA]</scope>
    <source>
        <strain evidence="6 7">APO</strain>
    </source>
</reference>
<feature type="binding site" evidence="4">
    <location>
        <position position="207"/>
    </location>
    <ligand>
        <name>Zn(2+)</name>
        <dbReference type="ChEBI" id="CHEBI:29105"/>
    </ligand>
</feature>
<feature type="binding site" evidence="4">
    <location>
        <position position="61"/>
    </location>
    <ligand>
        <name>Zn(2+)</name>
        <dbReference type="ChEBI" id="CHEBI:29105"/>
    </ligand>
</feature>
<dbReference type="InterPro" id="IPR011059">
    <property type="entry name" value="Metal-dep_hydrolase_composite"/>
</dbReference>
<evidence type="ECO:0000259" key="5">
    <source>
        <dbReference type="Pfam" id="PF01979"/>
    </source>
</evidence>
<evidence type="ECO:0000256" key="4">
    <source>
        <dbReference type="HAMAP-Rule" id="MF_01281"/>
    </source>
</evidence>
<feature type="binding site" evidence="4">
    <location>
        <position position="210"/>
    </location>
    <ligand>
        <name>substrate</name>
    </ligand>
</feature>
<dbReference type="Pfam" id="PF01979">
    <property type="entry name" value="Amidohydro_1"/>
    <property type="match status" value="1"/>
</dbReference>
<dbReference type="InterPro" id="IPR032466">
    <property type="entry name" value="Metal_Hydrolase"/>
</dbReference>
<feature type="binding site" evidence="4">
    <location>
        <position position="295"/>
    </location>
    <ligand>
        <name>substrate</name>
    </ligand>
</feature>
<dbReference type="RefSeq" id="WP_093310618.1">
    <property type="nucleotide sequence ID" value="NZ_FNPV01000002.1"/>
</dbReference>
<gene>
    <name evidence="4" type="primary">mtaD</name>
    <name evidence="6" type="ORF">SAMN05192546_10215</name>
</gene>
<keyword evidence="3 4" id="KW-0862">Zinc</keyword>
<dbReference type="EMBL" id="FNPV01000002">
    <property type="protein sequence ID" value="SDY40416.1"/>
    <property type="molecule type" value="Genomic_DNA"/>
</dbReference>
<feature type="binding site" evidence="4">
    <location>
        <position position="90"/>
    </location>
    <ligand>
        <name>substrate</name>
    </ligand>
</feature>
<accession>A0A1H3JKH3</accession>
<comment type="function">
    <text evidence="4">Catalyzes the deamination of 5-methylthioadenosine and S-adenosyl-L-homocysteine into 5-methylthioinosine and S-inosyl-L-homocysteine, respectively. Is also able to deaminate adenosine.</text>
</comment>
<evidence type="ECO:0000313" key="6">
    <source>
        <dbReference type="EMBL" id="SDY40416.1"/>
    </source>
</evidence>
<dbReference type="EC" id="3.5.4.31" evidence="4"/>
<dbReference type="HAMAP" id="MF_01281">
    <property type="entry name" value="MTA_SAH_deamin"/>
    <property type="match status" value="1"/>
</dbReference>
<organism evidence="6 7">
    <name type="scientific">Tindallia californiensis</name>
    <dbReference type="NCBI Taxonomy" id="159292"/>
    <lineage>
        <taxon>Bacteria</taxon>
        <taxon>Bacillati</taxon>
        <taxon>Bacillota</taxon>
        <taxon>Clostridia</taxon>
        <taxon>Peptostreptococcales</taxon>
        <taxon>Tindalliaceae</taxon>
        <taxon>Tindallia</taxon>
    </lineage>
</organism>
<evidence type="ECO:0000256" key="1">
    <source>
        <dbReference type="ARBA" id="ARBA00022723"/>
    </source>
</evidence>
<name>A0A1H3JKH3_9FIRM</name>
<protein>
    <recommendedName>
        <fullName evidence="4">5-methylthioadenosine/S-adenosylhomocysteine deaminase</fullName>
        <shortName evidence="4">MTA/SAH deaminase</shortName>
        <ecNumber evidence="4">3.5.4.28</ecNumber>
        <ecNumber evidence="4">3.5.4.31</ecNumber>
    </recommendedName>
</protein>
<comment type="catalytic activity">
    <reaction evidence="4">
        <text>S-adenosyl-L-homocysteine + H2O + H(+) = S-inosyl-L-homocysteine + NH4(+)</text>
        <dbReference type="Rhea" id="RHEA:20716"/>
        <dbReference type="ChEBI" id="CHEBI:15377"/>
        <dbReference type="ChEBI" id="CHEBI:15378"/>
        <dbReference type="ChEBI" id="CHEBI:28938"/>
        <dbReference type="ChEBI" id="CHEBI:57856"/>
        <dbReference type="ChEBI" id="CHEBI:57985"/>
        <dbReference type="EC" id="3.5.4.28"/>
    </reaction>
</comment>
<dbReference type="FunFam" id="3.20.20.140:FF:000014">
    <property type="entry name" value="5-methylthioadenosine/S-adenosylhomocysteine deaminase"/>
    <property type="match status" value="1"/>
</dbReference>
<dbReference type="CDD" id="cd01298">
    <property type="entry name" value="ATZ_TRZ_like"/>
    <property type="match status" value="1"/>
</dbReference>
<dbReference type="PANTHER" id="PTHR43794">
    <property type="entry name" value="AMINOHYDROLASE SSNA-RELATED"/>
    <property type="match status" value="1"/>
</dbReference>